<feature type="domain" description="DOT1" evidence="1">
    <location>
        <begin position="84"/>
        <end position="203"/>
    </location>
</feature>
<evidence type="ECO:0000259" key="1">
    <source>
        <dbReference type="Pfam" id="PF08123"/>
    </source>
</evidence>
<dbReference type="Gene3D" id="3.40.50.150">
    <property type="entry name" value="Vaccinia Virus protein VP39"/>
    <property type="match status" value="1"/>
</dbReference>
<dbReference type="InterPro" id="IPR025789">
    <property type="entry name" value="DOT1_dom"/>
</dbReference>
<dbReference type="CDD" id="cd02440">
    <property type="entry name" value="AdoMet_MTases"/>
    <property type="match status" value="1"/>
</dbReference>
<dbReference type="Proteomes" id="UP000611554">
    <property type="component" value="Unassembled WGS sequence"/>
</dbReference>
<reference evidence="3" key="1">
    <citation type="journal article" date="2019" name="Int. J. Syst. Evol. Microbiol.">
        <title>The Global Catalogue of Microorganisms (GCM) 10K type strain sequencing project: providing services to taxonomists for standard genome sequencing and annotation.</title>
        <authorList>
            <consortium name="The Broad Institute Genomics Platform"/>
            <consortium name="The Broad Institute Genome Sequencing Center for Infectious Disease"/>
            <person name="Wu L."/>
            <person name="Ma J."/>
        </authorList>
    </citation>
    <scope>NUCLEOTIDE SEQUENCE [LARGE SCALE GENOMIC DNA]</scope>
    <source>
        <strain evidence="3">JCM 3115</strain>
    </source>
</reference>
<protein>
    <recommendedName>
        <fullName evidence="1">DOT1 domain-containing protein</fullName>
    </recommendedName>
</protein>
<name>A0ABQ2RML2_9ACTN</name>
<sequence>MSVLVETVVSPEVAPVAQAVADASAAVASGLLGGFGRAHRWLRRAAGRLLFERRYGVRTAEVVSLEEFGLARHDRVYYSAANWRTLRRALPRDEVGEGDVFVDLGSGMGRMVLEAASRYRFGKVIGVELSEQLNDIARRNLATTRLRLRCRDVELVRSDALDYRIPDDVSVVFLNNPFRGETFETVVGRLVASVDRNPRRVTVIYFNPTEEEFLLGTGRFRPLRTVTHGRGTRQEGPFGLTRVYEITERPDALDA</sequence>
<keyword evidence="3" id="KW-1185">Reference proteome</keyword>
<dbReference type="SUPFAM" id="SSF53335">
    <property type="entry name" value="S-adenosyl-L-methionine-dependent methyltransferases"/>
    <property type="match status" value="1"/>
</dbReference>
<evidence type="ECO:0000313" key="2">
    <source>
        <dbReference type="EMBL" id="GGQ33618.1"/>
    </source>
</evidence>
<dbReference type="Pfam" id="PF08123">
    <property type="entry name" value="DOT1"/>
    <property type="match status" value="1"/>
</dbReference>
<dbReference type="EMBL" id="BMQJ01000034">
    <property type="protein sequence ID" value="GGQ33618.1"/>
    <property type="molecule type" value="Genomic_DNA"/>
</dbReference>
<dbReference type="InterPro" id="IPR029063">
    <property type="entry name" value="SAM-dependent_MTases_sf"/>
</dbReference>
<evidence type="ECO:0000313" key="3">
    <source>
        <dbReference type="Proteomes" id="UP000611554"/>
    </source>
</evidence>
<gene>
    <name evidence="2" type="ORF">GCM10010140_74550</name>
</gene>
<proteinExistence type="predicted"/>
<dbReference type="RefSeq" id="WP_189251114.1">
    <property type="nucleotide sequence ID" value="NZ_BMQJ01000034.1"/>
</dbReference>
<comment type="caution">
    <text evidence="2">The sequence shown here is derived from an EMBL/GenBank/DDBJ whole genome shotgun (WGS) entry which is preliminary data.</text>
</comment>
<organism evidence="2 3">
    <name type="scientific">Streptosporangium pseudovulgare</name>
    <dbReference type="NCBI Taxonomy" id="35765"/>
    <lineage>
        <taxon>Bacteria</taxon>
        <taxon>Bacillati</taxon>
        <taxon>Actinomycetota</taxon>
        <taxon>Actinomycetes</taxon>
        <taxon>Streptosporangiales</taxon>
        <taxon>Streptosporangiaceae</taxon>
        <taxon>Streptosporangium</taxon>
    </lineage>
</organism>
<accession>A0ABQ2RML2</accession>